<protein>
    <submittedName>
        <fullName evidence="1">Uncharacterized protein</fullName>
    </submittedName>
</protein>
<organism evidence="1 2">
    <name type="scientific">Kipferlia bialata</name>
    <dbReference type="NCBI Taxonomy" id="797122"/>
    <lineage>
        <taxon>Eukaryota</taxon>
        <taxon>Metamonada</taxon>
        <taxon>Carpediemonas-like organisms</taxon>
        <taxon>Kipferlia</taxon>
    </lineage>
</organism>
<name>A0A9K3GPM1_9EUKA</name>
<reference evidence="1 2" key="1">
    <citation type="journal article" date="2018" name="PLoS ONE">
        <title>The draft genome of Kipferlia bialata reveals reductive genome evolution in fornicate parasites.</title>
        <authorList>
            <person name="Tanifuji G."/>
            <person name="Takabayashi S."/>
            <person name="Kume K."/>
            <person name="Takagi M."/>
            <person name="Nakayama T."/>
            <person name="Kamikawa R."/>
            <person name="Inagaki Y."/>
            <person name="Hashimoto T."/>
        </authorList>
    </citation>
    <scope>NUCLEOTIDE SEQUENCE [LARGE SCALE GENOMIC DNA]</scope>
    <source>
        <strain evidence="1">NY0173</strain>
    </source>
</reference>
<comment type="caution">
    <text evidence="1">The sequence shown here is derived from an EMBL/GenBank/DDBJ whole genome shotgun (WGS) entry which is preliminary data.</text>
</comment>
<feature type="non-terminal residue" evidence="1">
    <location>
        <position position="1"/>
    </location>
</feature>
<evidence type="ECO:0000313" key="2">
    <source>
        <dbReference type="Proteomes" id="UP000265618"/>
    </source>
</evidence>
<keyword evidence="2" id="KW-1185">Reference proteome</keyword>
<evidence type="ECO:0000313" key="1">
    <source>
        <dbReference type="EMBL" id="GIQ90672.1"/>
    </source>
</evidence>
<accession>A0A9K3GPM1</accession>
<gene>
    <name evidence="1" type="ORF">KIPB_013552</name>
</gene>
<proteinExistence type="predicted"/>
<dbReference type="Proteomes" id="UP000265618">
    <property type="component" value="Unassembled WGS sequence"/>
</dbReference>
<dbReference type="AlphaFoldDB" id="A0A9K3GPM1"/>
<sequence>MPPPSDAADMSFVDVLAGDKGDAGMHASGPSHSWMSRTTFSFVSRIVYAAKRKGRLDVADISKAPSQYECRRTSEAITAQLTYTNKKGDAQTRSMFMSLVKHYRAELGFS</sequence>
<dbReference type="EMBL" id="BDIP01006506">
    <property type="protein sequence ID" value="GIQ90672.1"/>
    <property type="molecule type" value="Genomic_DNA"/>
</dbReference>